<evidence type="ECO:0000256" key="1">
    <source>
        <dbReference type="SAM" id="Phobius"/>
    </source>
</evidence>
<keyword evidence="1" id="KW-1133">Transmembrane helix</keyword>
<keyword evidence="1" id="KW-0472">Membrane</keyword>
<evidence type="ECO:0000313" key="2">
    <source>
        <dbReference type="EMBL" id="CAK9892532.1"/>
    </source>
</evidence>
<keyword evidence="1" id="KW-0812">Transmembrane</keyword>
<dbReference type="AlphaFoldDB" id="A0A5E6W7K4"/>
<protein>
    <submittedName>
        <fullName evidence="3">Uncharacterized protein</fullName>
    </submittedName>
</protein>
<proteinExistence type="predicted"/>
<organism evidence="3">
    <name type="scientific">Pseudomonas fluorescens</name>
    <dbReference type="NCBI Taxonomy" id="294"/>
    <lineage>
        <taxon>Bacteria</taxon>
        <taxon>Pseudomonadati</taxon>
        <taxon>Pseudomonadota</taxon>
        <taxon>Gammaproteobacteria</taxon>
        <taxon>Pseudomonadales</taxon>
        <taxon>Pseudomonadaceae</taxon>
        <taxon>Pseudomonas</taxon>
    </lineage>
</organism>
<feature type="transmembrane region" description="Helical" evidence="1">
    <location>
        <begin position="20"/>
        <end position="43"/>
    </location>
</feature>
<dbReference type="Proteomes" id="UP000326595">
    <property type="component" value="Chromosome"/>
</dbReference>
<accession>A0A5E6W7K4</accession>
<reference evidence="2 4" key="2">
    <citation type="submission" date="2024-03" db="EMBL/GenBank/DDBJ databases">
        <authorList>
            <person name="Alaster D. Moffat"/>
            <person name="Govind Chandra"/>
            <person name="Andrew W. Truman"/>
        </authorList>
    </citation>
    <scope>NUCLEOTIDE SEQUENCE [LARGE SCALE GENOMIC DNA]</scope>
    <source>
        <strain evidence="2">PS652</strain>
    </source>
</reference>
<sequence length="50" mass="5812">MNDHKTFRTLQSLKRALLGALAALSFVLIPLVWVPLIVGDWLLDKLRRRR</sequence>
<gene>
    <name evidence="3" type="ORF">PS652_04507</name>
    <name evidence="2" type="ORF">PS652_05399</name>
</gene>
<reference evidence="3" key="1">
    <citation type="submission" date="2019-09" db="EMBL/GenBank/DDBJ databases">
        <authorList>
            <person name="Chandra G."/>
            <person name="Truman W A."/>
        </authorList>
    </citation>
    <scope>NUCLEOTIDE SEQUENCE [LARGE SCALE GENOMIC DNA]</scope>
    <source>
        <strain evidence="3">PS652</strain>
    </source>
</reference>
<evidence type="ECO:0000313" key="3">
    <source>
        <dbReference type="EMBL" id="VVN24580.1"/>
    </source>
</evidence>
<dbReference type="EMBL" id="CABVHG010000033">
    <property type="protein sequence ID" value="VVN24580.1"/>
    <property type="molecule type" value="Genomic_DNA"/>
</dbReference>
<name>A0A5E6W7K4_PSEFL</name>
<evidence type="ECO:0000313" key="4">
    <source>
        <dbReference type="Proteomes" id="UP000326595"/>
    </source>
</evidence>
<dbReference type="EMBL" id="OZ024668">
    <property type="protein sequence ID" value="CAK9892532.1"/>
    <property type="molecule type" value="Genomic_DNA"/>
</dbReference>